<reference evidence="7" key="2">
    <citation type="submission" date="2020-09" db="EMBL/GenBank/DDBJ databases">
        <authorList>
            <person name="Sun Q."/>
            <person name="Zhou Y."/>
        </authorList>
    </citation>
    <scope>NUCLEOTIDE SEQUENCE</scope>
    <source>
        <strain evidence="7">CGMCC 1.12777</strain>
    </source>
</reference>
<accession>A0A8J2ZYN8</accession>
<gene>
    <name evidence="5 7" type="primary">hrcA</name>
    <name evidence="7" type="ORF">GCM10007096_29120</name>
</gene>
<dbReference type="InterPro" id="IPR029016">
    <property type="entry name" value="GAF-like_dom_sf"/>
</dbReference>
<evidence type="ECO:0000256" key="1">
    <source>
        <dbReference type="ARBA" id="ARBA00022491"/>
    </source>
</evidence>
<dbReference type="Gene3D" id="3.30.450.40">
    <property type="match status" value="1"/>
</dbReference>
<dbReference type="PANTHER" id="PTHR34824:SF1">
    <property type="entry name" value="HEAT-INDUCIBLE TRANSCRIPTION REPRESSOR HRCA"/>
    <property type="match status" value="1"/>
</dbReference>
<evidence type="ECO:0000256" key="3">
    <source>
        <dbReference type="ARBA" id="ARBA00023016"/>
    </source>
</evidence>
<organism evidence="7 8">
    <name type="scientific">Pullulanibacillus pueri</name>
    <dbReference type="NCBI Taxonomy" id="1437324"/>
    <lineage>
        <taxon>Bacteria</taxon>
        <taxon>Bacillati</taxon>
        <taxon>Bacillota</taxon>
        <taxon>Bacilli</taxon>
        <taxon>Bacillales</taxon>
        <taxon>Sporolactobacillaceae</taxon>
        <taxon>Pullulanibacillus</taxon>
    </lineage>
</organism>
<dbReference type="InterPro" id="IPR023120">
    <property type="entry name" value="WHTH_transcript_rep_HrcA_IDD"/>
</dbReference>
<reference evidence="7" key="1">
    <citation type="journal article" date="2014" name="Int. J. Syst. Evol. Microbiol.">
        <title>Complete genome sequence of Corynebacterium casei LMG S-19264T (=DSM 44701T), isolated from a smear-ripened cheese.</title>
        <authorList>
            <consortium name="US DOE Joint Genome Institute (JGI-PGF)"/>
            <person name="Walter F."/>
            <person name="Albersmeier A."/>
            <person name="Kalinowski J."/>
            <person name="Ruckert C."/>
        </authorList>
    </citation>
    <scope>NUCLEOTIDE SEQUENCE</scope>
    <source>
        <strain evidence="7">CGMCC 1.12777</strain>
    </source>
</reference>
<dbReference type="HAMAP" id="MF_00081">
    <property type="entry name" value="HrcA"/>
    <property type="match status" value="1"/>
</dbReference>
<keyword evidence="3 5" id="KW-0346">Stress response</keyword>
<dbReference type="InterPro" id="IPR021153">
    <property type="entry name" value="HrcA_C"/>
</dbReference>
<evidence type="ECO:0000256" key="2">
    <source>
        <dbReference type="ARBA" id="ARBA00023015"/>
    </source>
</evidence>
<name>A0A8J2ZYN8_9BACL</name>
<comment type="caution">
    <text evidence="7">The sequence shown here is derived from an EMBL/GenBank/DDBJ whole genome shotgun (WGS) entry which is preliminary data.</text>
</comment>
<sequence length="344" mass="39092">MLTERQLFLLKLLVNDYIKSAEPIGSRAISKRDDVQFSSATIRNELADMEELGYLEKPHSSSGRVPSEKGYRYYVDHLLSPAMLSKQEMVDIKKAFREQYYELEKLIQGTADILSDFTNYTSIVLGPEVLETKLKHIQMISLSAETSVLIIITNTGHVENRTVSLPKGIQPQEIEKLVNILNVRLKGTPLYKIKFAIDREIKDVLRQHLSQYQLAIKMLNEALSYHPLDQIYYGGKTNMLAQPEFKDIDKVLPLLNALERKDIVYDLLKPIGDSRIHIKIGQENDFNEIKNCSVLTASYSIGGEHLGTVAVIGPTRMTYPKVVTLLDIVSRSLSKSLTERYQGY</sequence>
<dbReference type="RefSeq" id="WP_188498113.1">
    <property type="nucleotide sequence ID" value="NZ_BMFV01000024.1"/>
</dbReference>
<evidence type="ECO:0000256" key="4">
    <source>
        <dbReference type="ARBA" id="ARBA00023163"/>
    </source>
</evidence>
<dbReference type="NCBIfam" id="TIGR00331">
    <property type="entry name" value="hrcA"/>
    <property type="match status" value="1"/>
</dbReference>
<evidence type="ECO:0000259" key="6">
    <source>
        <dbReference type="Pfam" id="PF01628"/>
    </source>
</evidence>
<evidence type="ECO:0000313" key="7">
    <source>
        <dbReference type="EMBL" id="GGH84925.1"/>
    </source>
</evidence>
<comment type="function">
    <text evidence="5">Negative regulator of class I heat shock genes (grpE-dnaK-dnaJ and groELS operons). Prevents heat-shock induction of these operons.</text>
</comment>
<dbReference type="GO" id="GO:0003677">
    <property type="term" value="F:DNA binding"/>
    <property type="evidence" value="ECO:0007669"/>
    <property type="project" value="InterPro"/>
</dbReference>
<dbReference type="Gene3D" id="3.30.390.60">
    <property type="entry name" value="Heat-inducible transcription repressor hrca homolog, domain 3"/>
    <property type="match status" value="1"/>
</dbReference>
<feature type="domain" description="Heat-inducible transcription repressor HrcA C-terminal" evidence="6">
    <location>
        <begin position="104"/>
        <end position="323"/>
    </location>
</feature>
<dbReference type="InterPro" id="IPR036390">
    <property type="entry name" value="WH_DNA-bd_sf"/>
</dbReference>
<proteinExistence type="inferred from homology"/>
<keyword evidence="8" id="KW-1185">Reference proteome</keyword>
<dbReference type="GO" id="GO:0045892">
    <property type="term" value="P:negative regulation of DNA-templated transcription"/>
    <property type="evidence" value="ECO:0007669"/>
    <property type="project" value="UniProtKB-UniRule"/>
</dbReference>
<dbReference type="Proteomes" id="UP000656813">
    <property type="component" value="Unassembled WGS sequence"/>
</dbReference>
<comment type="similarity">
    <text evidence="5">Belongs to the HrcA family.</text>
</comment>
<evidence type="ECO:0000313" key="8">
    <source>
        <dbReference type="Proteomes" id="UP000656813"/>
    </source>
</evidence>
<dbReference type="PIRSF" id="PIRSF005485">
    <property type="entry name" value="HrcA"/>
    <property type="match status" value="1"/>
</dbReference>
<dbReference type="Pfam" id="PF01628">
    <property type="entry name" value="HrcA"/>
    <property type="match status" value="1"/>
</dbReference>
<keyword evidence="1 5" id="KW-0678">Repressor</keyword>
<keyword evidence="4 5" id="KW-0804">Transcription</keyword>
<evidence type="ECO:0000256" key="5">
    <source>
        <dbReference type="HAMAP-Rule" id="MF_00081"/>
    </source>
</evidence>
<dbReference type="InterPro" id="IPR036388">
    <property type="entry name" value="WH-like_DNA-bd_sf"/>
</dbReference>
<dbReference type="SUPFAM" id="SSF55781">
    <property type="entry name" value="GAF domain-like"/>
    <property type="match status" value="1"/>
</dbReference>
<protein>
    <recommendedName>
        <fullName evidence="5">Heat-inducible transcription repressor HrcA</fullName>
    </recommendedName>
</protein>
<dbReference type="InterPro" id="IPR002571">
    <property type="entry name" value="HrcA"/>
</dbReference>
<dbReference type="AlphaFoldDB" id="A0A8J2ZYN8"/>
<dbReference type="PANTHER" id="PTHR34824">
    <property type="entry name" value="HEAT-INDUCIBLE TRANSCRIPTION REPRESSOR HRCA"/>
    <property type="match status" value="1"/>
</dbReference>
<dbReference type="EMBL" id="BMFV01000024">
    <property type="protein sequence ID" value="GGH84925.1"/>
    <property type="molecule type" value="Genomic_DNA"/>
</dbReference>
<dbReference type="Gene3D" id="1.10.10.10">
    <property type="entry name" value="Winged helix-like DNA-binding domain superfamily/Winged helix DNA-binding domain"/>
    <property type="match status" value="1"/>
</dbReference>
<dbReference type="SUPFAM" id="SSF46785">
    <property type="entry name" value="Winged helix' DNA-binding domain"/>
    <property type="match status" value="1"/>
</dbReference>
<keyword evidence="2 5" id="KW-0805">Transcription regulation</keyword>